<dbReference type="InParanoid" id="A0A067M141"/>
<organism evidence="2 3">
    <name type="scientific">Botryobasidium botryosum (strain FD-172 SS1)</name>
    <dbReference type="NCBI Taxonomy" id="930990"/>
    <lineage>
        <taxon>Eukaryota</taxon>
        <taxon>Fungi</taxon>
        <taxon>Dikarya</taxon>
        <taxon>Basidiomycota</taxon>
        <taxon>Agaricomycotina</taxon>
        <taxon>Agaricomycetes</taxon>
        <taxon>Cantharellales</taxon>
        <taxon>Botryobasidiaceae</taxon>
        <taxon>Botryobasidium</taxon>
    </lineage>
</organism>
<proteinExistence type="predicted"/>
<feature type="compositionally biased region" description="Basic residues" evidence="1">
    <location>
        <begin position="293"/>
        <end position="305"/>
    </location>
</feature>
<accession>A0A067M141</accession>
<feature type="compositionally biased region" description="Low complexity" evidence="1">
    <location>
        <begin position="527"/>
        <end position="543"/>
    </location>
</feature>
<dbReference type="HOGENOM" id="CLU_313741_0_0_1"/>
<feature type="compositionally biased region" description="Polar residues" evidence="1">
    <location>
        <begin position="548"/>
        <end position="561"/>
    </location>
</feature>
<evidence type="ECO:0000256" key="1">
    <source>
        <dbReference type="SAM" id="MobiDB-lite"/>
    </source>
</evidence>
<dbReference type="Proteomes" id="UP000027195">
    <property type="component" value="Unassembled WGS sequence"/>
</dbReference>
<dbReference type="AlphaFoldDB" id="A0A067M141"/>
<gene>
    <name evidence="2" type="ORF">BOTBODRAFT_182397</name>
</gene>
<keyword evidence="3" id="KW-1185">Reference proteome</keyword>
<name>A0A067M141_BOTB1</name>
<feature type="region of interest" description="Disordered" evidence="1">
    <location>
        <begin position="755"/>
        <end position="775"/>
    </location>
</feature>
<feature type="region of interest" description="Disordered" evidence="1">
    <location>
        <begin position="608"/>
        <end position="727"/>
    </location>
</feature>
<feature type="compositionally biased region" description="Acidic residues" evidence="1">
    <location>
        <begin position="272"/>
        <end position="287"/>
    </location>
</feature>
<evidence type="ECO:0000313" key="2">
    <source>
        <dbReference type="EMBL" id="KDQ05602.1"/>
    </source>
</evidence>
<feature type="compositionally biased region" description="Polar residues" evidence="1">
    <location>
        <begin position="634"/>
        <end position="646"/>
    </location>
</feature>
<feature type="compositionally biased region" description="Basic residues" evidence="1">
    <location>
        <begin position="317"/>
        <end position="326"/>
    </location>
</feature>
<feature type="region of interest" description="Disordered" evidence="1">
    <location>
        <begin position="255"/>
        <end position="583"/>
    </location>
</feature>
<feature type="compositionally biased region" description="Polar residues" evidence="1">
    <location>
        <begin position="494"/>
        <end position="519"/>
    </location>
</feature>
<sequence>MSRTSTKASAALSKRRQANTSDHGFQLGEQLKELDACWATADLAINRAKLAKRIANGYSVCGNQFSGQNFHEVRRTGKSPKVVCIVPDAYVDAVRFFFFKEESFVQALCIGWDEIVDENPADYDVLVPMERAIWRTVSYMDKCRAKWIAQAVSQWGAVGDSATRIPSDGRVPLLDAWLRREWYEYQDPASRRAVSTDTLLALGDPLRLDWRAWAEEREVRAVYYGEELDDGSLSEPQGYADFIRSHIDTVLAVRKEGRGKAPRQAPSTRPTEDDDDGEDEMDVDPEESVPKKSPAKGKGKGKRPRTSGVSEVAPPKKAPRAARSRAKNTQEMDLDESDGAASVRMALASEQERNRAMVGQGDAAAAPNAPPNAPRLDQVDALSLGGARPASEGGLSDRDGAGSPDATSGAMGNEEAGGENEGEQHGVSQASVGLGQEVVGTQGTEAGGEGEEGGVGAKEMEAEGEQEGGATEGEPKRSGPAREDVETARACLGDSSTQPQPTQSTLASSEGTLDVSQAIPQPVEAVPPTQSSQAPSQPSQPLQRIEGATQTTQETPASPSSSDDDGYPTTKVSMERWKRPNPSTLVSRAAMGIHDTSDQGALLSTSAVIPNAGPSAGKLPGHASPTPQAPASVPSVSEWNEDQMSLDTPWALGDDDVPQASPHTPENATRPASPLNPALRQRGRPRGSTASARGTLTEPVTRELRPRDAPHPIPRDPVALSPSPSPPPILSSLFGVYGDALDPPEERAGAAYAIQHENVPRRDGMETDPDSTDEEIGNLSQLSISGAAAQEGWGKASELRELMDQSRVAIRGEKAQHGKTVAAVKALLAIERMFPGGVAEFEDVVLEIATQEDDWRELMACFGTIYGAIKSPKNKDKGKGKEKAKEKANNIAKFDEAKALCKAYGKVVISAGTLKGYETGTGREQSVSSGVSK</sequence>
<evidence type="ECO:0000313" key="3">
    <source>
        <dbReference type="Proteomes" id="UP000027195"/>
    </source>
</evidence>
<reference evidence="3" key="1">
    <citation type="journal article" date="2014" name="Proc. Natl. Acad. Sci. U.S.A.">
        <title>Extensive sampling of basidiomycete genomes demonstrates inadequacy of the white-rot/brown-rot paradigm for wood decay fungi.</title>
        <authorList>
            <person name="Riley R."/>
            <person name="Salamov A.A."/>
            <person name="Brown D.W."/>
            <person name="Nagy L.G."/>
            <person name="Floudas D."/>
            <person name="Held B.W."/>
            <person name="Levasseur A."/>
            <person name="Lombard V."/>
            <person name="Morin E."/>
            <person name="Otillar R."/>
            <person name="Lindquist E.A."/>
            <person name="Sun H."/>
            <person name="LaButti K.M."/>
            <person name="Schmutz J."/>
            <person name="Jabbour D."/>
            <person name="Luo H."/>
            <person name="Baker S.E."/>
            <person name="Pisabarro A.G."/>
            <person name="Walton J.D."/>
            <person name="Blanchette R.A."/>
            <person name="Henrissat B."/>
            <person name="Martin F."/>
            <person name="Cullen D."/>
            <person name="Hibbett D.S."/>
            <person name="Grigoriev I.V."/>
        </authorList>
    </citation>
    <scope>NUCLEOTIDE SEQUENCE [LARGE SCALE GENOMIC DNA]</scope>
    <source>
        <strain evidence="3">FD-172 SS1</strain>
    </source>
</reference>
<feature type="compositionally biased region" description="Acidic residues" evidence="1">
    <location>
        <begin position="766"/>
        <end position="775"/>
    </location>
</feature>
<protein>
    <submittedName>
        <fullName evidence="2">Uncharacterized protein</fullName>
    </submittedName>
</protein>
<dbReference type="EMBL" id="KL198228">
    <property type="protein sequence ID" value="KDQ05602.1"/>
    <property type="molecule type" value="Genomic_DNA"/>
</dbReference>
<feature type="compositionally biased region" description="Basic and acidic residues" evidence="1">
    <location>
        <begin position="473"/>
        <end position="487"/>
    </location>
</feature>
<feature type="compositionally biased region" description="Basic and acidic residues" evidence="1">
    <location>
        <begin position="700"/>
        <end position="714"/>
    </location>
</feature>